<dbReference type="InterPro" id="IPR012337">
    <property type="entry name" value="RNaseH-like_sf"/>
</dbReference>
<proteinExistence type="predicted"/>
<name>A0A9D3USE4_9ROSI</name>
<feature type="domain" description="RNase H type-1" evidence="1">
    <location>
        <begin position="2"/>
        <end position="120"/>
    </location>
</feature>
<accession>A0A9D3USE4</accession>
<dbReference type="InterPro" id="IPR002156">
    <property type="entry name" value="RNaseH_domain"/>
</dbReference>
<reference evidence="2 3" key="1">
    <citation type="journal article" date="2021" name="Plant Biotechnol. J.">
        <title>Multi-omics assisted identification of the key and species-specific regulatory components of drought-tolerant mechanisms in Gossypium stocksii.</title>
        <authorList>
            <person name="Yu D."/>
            <person name="Ke L."/>
            <person name="Zhang D."/>
            <person name="Wu Y."/>
            <person name="Sun Y."/>
            <person name="Mei J."/>
            <person name="Sun J."/>
            <person name="Sun Y."/>
        </authorList>
    </citation>
    <scope>NUCLEOTIDE SEQUENCE [LARGE SCALE GENOMIC DNA]</scope>
    <source>
        <strain evidence="3">cv. E1</strain>
        <tissue evidence="2">Leaf</tissue>
    </source>
</reference>
<keyword evidence="3" id="KW-1185">Reference proteome</keyword>
<evidence type="ECO:0000259" key="1">
    <source>
        <dbReference type="Pfam" id="PF13456"/>
    </source>
</evidence>
<protein>
    <recommendedName>
        <fullName evidence="1">RNase H type-1 domain-containing protein</fullName>
    </recommendedName>
</protein>
<dbReference type="Gene3D" id="3.30.420.10">
    <property type="entry name" value="Ribonuclease H-like superfamily/Ribonuclease H"/>
    <property type="match status" value="1"/>
</dbReference>
<dbReference type="SUPFAM" id="SSF53098">
    <property type="entry name" value="Ribonuclease H-like"/>
    <property type="match status" value="1"/>
</dbReference>
<dbReference type="GO" id="GO:0004523">
    <property type="term" value="F:RNA-DNA hybrid ribonuclease activity"/>
    <property type="evidence" value="ECO:0007669"/>
    <property type="project" value="InterPro"/>
</dbReference>
<sequence>MNLDGAMSMNDDNASIGGLFRDVNSHWLCKYSLKVSKEMIFRIEARAILEGLRIASEKGYKQLEIECDNTLLVESILTGSAASSNLVELRLINACLKRNWKTKICHIPRSQNMADDRMAKCTYDNQFGLKLFEIPQFQFKRFYNQMVIS</sequence>
<dbReference type="EMBL" id="JAIQCV010000010">
    <property type="protein sequence ID" value="KAH1056518.1"/>
    <property type="molecule type" value="Genomic_DNA"/>
</dbReference>
<evidence type="ECO:0000313" key="3">
    <source>
        <dbReference type="Proteomes" id="UP000828251"/>
    </source>
</evidence>
<dbReference type="Proteomes" id="UP000828251">
    <property type="component" value="Unassembled WGS sequence"/>
</dbReference>
<dbReference type="CDD" id="cd06222">
    <property type="entry name" value="RNase_H_like"/>
    <property type="match status" value="1"/>
</dbReference>
<dbReference type="InterPro" id="IPR036397">
    <property type="entry name" value="RNaseH_sf"/>
</dbReference>
<dbReference type="PANTHER" id="PTHR47723">
    <property type="entry name" value="OS05G0353850 PROTEIN"/>
    <property type="match status" value="1"/>
</dbReference>
<evidence type="ECO:0000313" key="2">
    <source>
        <dbReference type="EMBL" id="KAH1056518.1"/>
    </source>
</evidence>
<dbReference type="AlphaFoldDB" id="A0A9D3USE4"/>
<comment type="caution">
    <text evidence="2">The sequence shown here is derived from an EMBL/GenBank/DDBJ whole genome shotgun (WGS) entry which is preliminary data.</text>
</comment>
<dbReference type="InterPro" id="IPR053151">
    <property type="entry name" value="RNase_H-like"/>
</dbReference>
<dbReference type="GO" id="GO:0003676">
    <property type="term" value="F:nucleic acid binding"/>
    <property type="evidence" value="ECO:0007669"/>
    <property type="project" value="InterPro"/>
</dbReference>
<gene>
    <name evidence="2" type="ORF">J1N35_034583</name>
</gene>
<dbReference type="Pfam" id="PF13456">
    <property type="entry name" value="RVT_3"/>
    <property type="match status" value="1"/>
</dbReference>
<organism evidence="2 3">
    <name type="scientific">Gossypium stocksii</name>
    <dbReference type="NCBI Taxonomy" id="47602"/>
    <lineage>
        <taxon>Eukaryota</taxon>
        <taxon>Viridiplantae</taxon>
        <taxon>Streptophyta</taxon>
        <taxon>Embryophyta</taxon>
        <taxon>Tracheophyta</taxon>
        <taxon>Spermatophyta</taxon>
        <taxon>Magnoliopsida</taxon>
        <taxon>eudicotyledons</taxon>
        <taxon>Gunneridae</taxon>
        <taxon>Pentapetalae</taxon>
        <taxon>rosids</taxon>
        <taxon>malvids</taxon>
        <taxon>Malvales</taxon>
        <taxon>Malvaceae</taxon>
        <taxon>Malvoideae</taxon>
        <taxon>Gossypium</taxon>
    </lineage>
</organism>
<dbReference type="OrthoDB" id="979048at2759"/>
<dbReference type="InterPro" id="IPR044730">
    <property type="entry name" value="RNase_H-like_dom_plant"/>
</dbReference>
<dbReference type="PANTHER" id="PTHR47723:SF24">
    <property type="entry name" value="RNASE H TYPE-1 DOMAIN-CONTAINING PROTEIN"/>
    <property type="match status" value="1"/>
</dbReference>